<evidence type="ECO:0000313" key="4">
    <source>
        <dbReference type="Proteomes" id="UP000326344"/>
    </source>
</evidence>
<feature type="transmembrane region" description="Helical" evidence="1">
    <location>
        <begin position="6"/>
        <end position="24"/>
    </location>
</feature>
<dbReference type="Proteomes" id="UP000326344">
    <property type="component" value="Unassembled WGS sequence"/>
</dbReference>
<keyword evidence="1" id="KW-1133">Transmembrane helix</keyword>
<keyword evidence="4" id="KW-1185">Reference proteome</keyword>
<protein>
    <recommendedName>
        <fullName evidence="2">Aerotolerance regulator N-terminal domain-containing protein</fullName>
    </recommendedName>
</protein>
<dbReference type="PANTHER" id="PTHR37464">
    <property type="entry name" value="BLL2463 PROTEIN"/>
    <property type="match status" value="1"/>
</dbReference>
<evidence type="ECO:0000259" key="2">
    <source>
        <dbReference type="Pfam" id="PF07584"/>
    </source>
</evidence>
<sequence>MEFIQPLFLWGIGAVVIPVVIHFWHQKRGKTLAWAATRWLQEKNQQQQRGIKLDNLLLLLLRCLVVMLLALILSQPILTGLTKPVAVAKIHLVQPEKVVVDNYRFELEEAIRKGEAVYWINAATEATGHPAQLPDQRTFNLDVLQSSINTVSEKPSEIHLYVLNNQQLANVPFIRVPAQFTLHTMVDSASRPLRPYLKLPGSGNVFVNVSNQLVSSSALSKGVRFQDFPAHSGRLKALVDFHDKTEQQTVLAALKALSDVYALGIQIDVKKEQKTGYDWVLTDQDVVAPTSKTLYVVSGKLSLPRVPNVVYWEEKLTPQTAERVRTGQLPEQLGELLIRHFNLKPNPFPLSQAQLNTLFVPTGERRENQPENLRNGLLLVFVGLIGLERWMALRQNA</sequence>
<organism evidence="3 4">
    <name type="scientific">Larkinella humicola</name>
    <dbReference type="NCBI Taxonomy" id="2607654"/>
    <lineage>
        <taxon>Bacteria</taxon>
        <taxon>Pseudomonadati</taxon>
        <taxon>Bacteroidota</taxon>
        <taxon>Cytophagia</taxon>
        <taxon>Cytophagales</taxon>
        <taxon>Spirosomataceae</taxon>
        <taxon>Larkinella</taxon>
    </lineage>
</organism>
<feature type="transmembrane region" description="Helical" evidence="1">
    <location>
        <begin position="56"/>
        <end position="74"/>
    </location>
</feature>
<accession>A0A5N1JLY6</accession>
<comment type="caution">
    <text evidence="3">The sequence shown here is derived from an EMBL/GenBank/DDBJ whole genome shotgun (WGS) entry which is preliminary data.</text>
</comment>
<name>A0A5N1JLY6_9BACT</name>
<dbReference type="RefSeq" id="WP_150876286.1">
    <property type="nucleotide sequence ID" value="NZ_VTWS01000002.1"/>
</dbReference>
<feature type="domain" description="Aerotolerance regulator N-terminal" evidence="2">
    <location>
        <begin position="1"/>
        <end position="76"/>
    </location>
</feature>
<dbReference type="AlphaFoldDB" id="A0A5N1JLY6"/>
<dbReference type="NCBIfam" id="TIGR02226">
    <property type="entry name" value="two_anch"/>
    <property type="match status" value="1"/>
</dbReference>
<dbReference type="InterPro" id="IPR024163">
    <property type="entry name" value="Aerotolerance_reg_N"/>
</dbReference>
<dbReference type="InterPro" id="IPR011933">
    <property type="entry name" value="Double_TM_dom"/>
</dbReference>
<keyword evidence="1" id="KW-0812">Transmembrane</keyword>
<keyword evidence="1" id="KW-0472">Membrane</keyword>
<dbReference type="PANTHER" id="PTHR37464:SF1">
    <property type="entry name" value="BLL2463 PROTEIN"/>
    <property type="match status" value="1"/>
</dbReference>
<evidence type="ECO:0000313" key="3">
    <source>
        <dbReference type="EMBL" id="KAA9354993.1"/>
    </source>
</evidence>
<reference evidence="3 4" key="1">
    <citation type="submission" date="2019-09" db="EMBL/GenBank/DDBJ databases">
        <title>Genome Sequence of Larkinella sp MA1.</title>
        <authorList>
            <person name="Srinivasan S."/>
        </authorList>
    </citation>
    <scope>NUCLEOTIDE SEQUENCE [LARGE SCALE GENOMIC DNA]</scope>
    <source>
        <strain evidence="3 4">MA1</strain>
    </source>
</reference>
<proteinExistence type="predicted"/>
<evidence type="ECO:0000256" key="1">
    <source>
        <dbReference type="SAM" id="Phobius"/>
    </source>
</evidence>
<dbReference type="EMBL" id="VTWS01000002">
    <property type="protein sequence ID" value="KAA9354993.1"/>
    <property type="molecule type" value="Genomic_DNA"/>
</dbReference>
<gene>
    <name evidence="3" type="ORF">F0P93_10430</name>
</gene>
<dbReference type="Pfam" id="PF07584">
    <property type="entry name" value="BatA"/>
    <property type="match status" value="1"/>
</dbReference>